<dbReference type="InterPro" id="IPR011009">
    <property type="entry name" value="Kinase-like_dom_sf"/>
</dbReference>
<dbReference type="SUPFAM" id="SSF56112">
    <property type="entry name" value="Protein kinase-like (PK-like)"/>
    <property type="match status" value="1"/>
</dbReference>
<feature type="non-terminal residue" evidence="7">
    <location>
        <position position="1"/>
    </location>
</feature>
<evidence type="ECO:0000256" key="1">
    <source>
        <dbReference type="ARBA" id="ARBA00022679"/>
    </source>
</evidence>
<evidence type="ECO:0000256" key="4">
    <source>
        <dbReference type="ARBA" id="ARBA00022840"/>
    </source>
</evidence>
<protein>
    <recommendedName>
        <fullName evidence="6">Protein kinase domain-containing protein</fullName>
    </recommendedName>
</protein>
<dbReference type="InterPro" id="IPR050339">
    <property type="entry name" value="CC_SR_Kinase"/>
</dbReference>
<keyword evidence="1" id="KW-0808">Transferase</keyword>
<dbReference type="PROSITE" id="PS50011">
    <property type="entry name" value="PROTEIN_KINASE_DOM"/>
    <property type="match status" value="1"/>
</dbReference>
<reference evidence="7" key="1">
    <citation type="submission" date="2020-11" db="EMBL/GenBank/DDBJ databases">
        <authorList>
            <person name="Tran Van P."/>
        </authorList>
    </citation>
    <scope>NUCLEOTIDE SEQUENCE</scope>
</reference>
<name>A0A7R9MBA4_9ACAR</name>
<dbReference type="GO" id="GO:0005524">
    <property type="term" value="F:ATP binding"/>
    <property type="evidence" value="ECO:0007669"/>
    <property type="project" value="UniProtKB-KW"/>
</dbReference>
<proteinExistence type="predicted"/>
<evidence type="ECO:0000256" key="5">
    <source>
        <dbReference type="PROSITE-ProRule" id="PRU00235"/>
    </source>
</evidence>
<keyword evidence="4" id="KW-0067">ATP-binding</keyword>
<dbReference type="Pfam" id="PF00069">
    <property type="entry name" value="Pkinase"/>
    <property type="match status" value="1"/>
</dbReference>
<dbReference type="AlphaFoldDB" id="A0A7R9MBA4"/>
<dbReference type="PANTHER" id="PTHR11042">
    <property type="entry name" value="EUKARYOTIC TRANSLATION INITIATION FACTOR 2-ALPHA KINASE EIF2-ALPHA KINASE -RELATED"/>
    <property type="match status" value="1"/>
</dbReference>
<evidence type="ECO:0000256" key="3">
    <source>
        <dbReference type="ARBA" id="ARBA00022777"/>
    </source>
</evidence>
<dbReference type="Pfam" id="PF13540">
    <property type="entry name" value="RCC1_2"/>
    <property type="match status" value="1"/>
</dbReference>
<keyword evidence="3" id="KW-0418">Kinase</keyword>
<dbReference type="Proteomes" id="UP000728032">
    <property type="component" value="Unassembled WGS sequence"/>
</dbReference>
<dbReference type="OrthoDB" id="5370059at2759"/>
<accession>A0A7R9MBA4</accession>
<evidence type="ECO:0000313" key="7">
    <source>
        <dbReference type="EMBL" id="CAD7656786.1"/>
    </source>
</evidence>
<feature type="domain" description="Protein kinase" evidence="6">
    <location>
        <begin position="1"/>
        <end position="238"/>
    </location>
</feature>
<dbReference type="GO" id="GO:0005737">
    <property type="term" value="C:cytoplasm"/>
    <property type="evidence" value="ECO:0007669"/>
    <property type="project" value="TreeGrafter"/>
</dbReference>
<dbReference type="SUPFAM" id="SSF50985">
    <property type="entry name" value="RCC1/BLIP-II"/>
    <property type="match status" value="1"/>
</dbReference>
<dbReference type="GO" id="GO:0005634">
    <property type="term" value="C:nucleus"/>
    <property type="evidence" value="ECO:0007669"/>
    <property type="project" value="TreeGrafter"/>
</dbReference>
<dbReference type="InterPro" id="IPR009091">
    <property type="entry name" value="RCC1/BLIP-II"/>
</dbReference>
<evidence type="ECO:0000313" key="8">
    <source>
        <dbReference type="Proteomes" id="UP000728032"/>
    </source>
</evidence>
<dbReference type="PANTHER" id="PTHR11042:SF190">
    <property type="entry name" value="MITOSIS INHIBITOR PROTEIN KINASE MIK1"/>
    <property type="match status" value="1"/>
</dbReference>
<dbReference type="PROSITE" id="PS50012">
    <property type="entry name" value="RCC1_3"/>
    <property type="match status" value="1"/>
</dbReference>
<evidence type="ECO:0000259" key="6">
    <source>
        <dbReference type="PROSITE" id="PS50011"/>
    </source>
</evidence>
<dbReference type="GO" id="GO:0004672">
    <property type="term" value="F:protein kinase activity"/>
    <property type="evidence" value="ECO:0007669"/>
    <property type="project" value="InterPro"/>
</dbReference>
<dbReference type="Gene3D" id="1.10.510.10">
    <property type="entry name" value="Transferase(Phosphotransferase) domain 1"/>
    <property type="match status" value="1"/>
</dbReference>
<dbReference type="InterPro" id="IPR000719">
    <property type="entry name" value="Prot_kinase_dom"/>
</dbReference>
<dbReference type="EMBL" id="OC926558">
    <property type="protein sequence ID" value="CAD7656786.1"/>
    <property type="molecule type" value="Genomic_DNA"/>
</dbReference>
<keyword evidence="2" id="KW-0547">Nucleotide-binding</keyword>
<gene>
    <name evidence="7" type="ORF">ONB1V03_LOCUS13422</name>
</gene>
<evidence type="ECO:0000256" key="2">
    <source>
        <dbReference type="ARBA" id="ARBA00022741"/>
    </source>
</evidence>
<dbReference type="EMBL" id="CAJPVJ010011733">
    <property type="protein sequence ID" value="CAG2173973.1"/>
    <property type="molecule type" value="Genomic_DNA"/>
</dbReference>
<keyword evidence="8" id="KW-1185">Reference proteome</keyword>
<dbReference type="Gene3D" id="2.130.10.30">
    <property type="entry name" value="Regulator of chromosome condensation 1/beta-lactamase-inhibitor protein II"/>
    <property type="match status" value="1"/>
</dbReference>
<sequence length="238" mass="27417">NNGRGCLGLGYGVSYKTPQVIPQLCDKNIQEFINGWDFVLAINHMNHVFSWGHNDRGQCARDVIRLKSEMRIQDVYLKPQNISDLNDNNITHHSLALTTDGQVYGWGNNYRGQIGRDDSFENHYKKTFAELSAIGSGGFGTIYAVKRVEFQIRSEYVVQYYNSWSESKHLYIQMEFCSQNLRNILEVKPQIFGRKTGEAMNCVEDLKPENILIAKNVRNGRFIKLCDFGLAVEHQKWK</sequence>
<organism evidence="7">
    <name type="scientific">Oppiella nova</name>
    <dbReference type="NCBI Taxonomy" id="334625"/>
    <lineage>
        <taxon>Eukaryota</taxon>
        <taxon>Metazoa</taxon>
        <taxon>Ecdysozoa</taxon>
        <taxon>Arthropoda</taxon>
        <taxon>Chelicerata</taxon>
        <taxon>Arachnida</taxon>
        <taxon>Acari</taxon>
        <taxon>Acariformes</taxon>
        <taxon>Sarcoptiformes</taxon>
        <taxon>Oribatida</taxon>
        <taxon>Brachypylina</taxon>
        <taxon>Oppioidea</taxon>
        <taxon>Oppiidae</taxon>
        <taxon>Oppiella</taxon>
    </lineage>
</organism>
<feature type="repeat" description="RCC1" evidence="5">
    <location>
        <begin position="101"/>
        <end position="147"/>
    </location>
</feature>
<dbReference type="InterPro" id="IPR000408">
    <property type="entry name" value="Reg_chr_condens"/>
</dbReference>
<dbReference type="Pfam" id="PF00415">
    <property type="entry name" value="RCC1"/>
    <property type="match status" value="1"/>
</dbReference>